<proteinExistence type="predicted"/>
<evidence type="ECO:0008006" key="4">
    <source>
        <dbReference type="Google" id="ProtNLM"/>
    </source>
</evidence>
<sequence>MDMSDDRRQVEDERAAPDLDAERAAPDLDSELRDVIDDYLGHYVPDPEQTAGIRERILQLVRNDLYRGPSTKLRTSEGHEYSIASAAVRTIIRSAVDTVDGIRSRSVGIAAAGEPSGSAAEVRLTVTMRADIRFVAAADLIRAAVSEALERELGVPAARIDIEVEDAYVE</sequence>
<keyword evidence="3" id="KW-1185">Reference proteome</keyword>
<gene>
    <name evidence="2" type="ORF">NCCP602_02320</name>
</gene>
<comment type="caution">
    <text evidence="2">The sequence shown here is derived from an EMBL/GenBank/DDBJ whole genome shotgun (WGS) entry which is preliminary data.</text>
</comment>
<protein>
    <recommendedName>
        <fullName evidence="4">Asp23/Gls24 family envelope stress response protein</fullName>
    </recommendedName>
</protein>
<evidence type="ECO:0000313" key="3">
    <source>
        <dbReference type="Proteomes" id="UP001498238"/>
    </source>
</evidence>
<reference evidence="2 3" key="1">
    <citation type="submission" date="2024-01" db="EMBL/GenBank/DDBJ databases">
        <title>Characterization of antibiotic resistant novel bacterial strains and their environmental applications.</title>
        <authorList>
            <person name="Manzoor S."/>
            <person name="Abbas S."/>
            <person name="Arshad M."/>
            <person name="Ahmed I."/>
        </authorList>
    </citation>
    <scope>NUCLEOTIDE SEQUENCE [LARGE SCALE GENOMIC DNA]</scope>
    <source>
        <strain evidence="2 3">NCCP-602</strain>
    </source>
</reference>
<name>A0ABN0SIN5_9MICO</name>
<organism evidence="2 3">
    <name type="scientific">Brevibacterium metallidurans</name>
    <dbReference type="NCBI Taxonomy" id="1482676"/>
    <lineage>
        <taxon>Bacteria</taxon>
        <taxon>Bacillati</taxon>
        <taxon>Actinomycetota</taxon>
        <taxon>Actinomycetes</taxon>
        <taxon>Micrococcales</taxon>
        <taxon>Brevibacteriaceae</taxon>
        <taxon>Brevibacterium</taxon>
    </lineage>
</organism>
<evidence type="ECO:0000313" key="2">
    <source>
        <dbReference type="EMBL" id="GAA0034271.1"/>
    </source>
</evidence>
<evidence type="ECO:0000256" key="1">
    <source>
        <dbReference type="SAM" id="MobiDB-lite"/>
    </source>
</evidence>
<accession>A0ABN0SIN5</accession>
<dbReference type="EMBL" id="BAAAAF010000001">
    <property type="protein sequence ID" value="GAA0034271.1"/>
    <property type="molecule type" value="Genomic_DNA"/>
</dbReference>
<feature type="region of interest" description="Disordered" evidence="1">
    <location>
        <begin position="1"/>
        <end position="27"/>
    </location>
</feature>
<dbReference type="Proteomes" id="UP001498238">
    <property type="component" value="Unassembled WGS sequence"/>
</dbReference>